<comment type="caution">
    <text evidence="3">The sequence shown here is derived from an EMBL/GenBank/DDBJ whole genome shotgun (WGS) entry which is preliminary data.</text>
</comment>
<reference evidence="3 4" key="1">
    <citation type="journal article" date="2022" name="Nat. Plants">
        <title>Genomes of leafy and leafless Platanthera orchids illuminate the evolution of mycoheterotrophy.</title>
        <authorList>
            <person name="Li M.H."/>
            <person name="Liu K.W."/>
            <person name="Li Z."/>
            <person name="Lu H.C."/>
            <person name="Ye Q.L."/>
            <person name="Zhang D."/>
            <person name="Wang J.Y."/>
            <person name="Li Y.F."/>
            <person name="Zhong Z.M."/>
            <person name="Liu X."/>
            <person name="Yu X."/>
            <person name="Liu D.K."/>
            <person name="Tu X.D."/>
            <person name="Liu B."/>
            <person name="Hao Y."/>
            <person name="Liao X.Y."/>
            <person name="Jiang Y.T."/>
            <person name="Sun W.H."/>
            <person name="Chen J."/>
            <person name="Chen Y.Q."/>
            <person name="Ai Y."/>
            <person name="Zhai J.W."/>
            <person name="Wu S.S."/>
            <person name="Zhou Z."/>
            <person name="Hsiao Y.Y."/>
            <person name="Wu W.L."/>
            <person name="Chen Y.Y."/>
            <person name="Lin Y.F."/>
            <person name="Hsu J.L."/>
            <person name="Li C.Y."/>
            <person name="Wang Z.W."/>
            <person name="Zhao X."/>
            <person name="Zhong W.Y."/>
            <person name="Ma X.K."/>
            <person name="Ma L."/>
            <person name="Huang J."/>
            <person name="Chen G.Z."/>
            <person name="Huang M.Z."/>
            <person name="Huang L."/>
            <person name="Peng D.H."/>
            <person name="Luo Y.B."/>
            <person name="Zou S.Q."/>
            <person name="Chen S.P."/>
            <person name="Lan S."/>
            <person name="Tsai W.C."/>
            <person name="Van de Peer Y."/>
            <person name="Liu Z.J."/>
        </authorList>
    </citation>
    <scope>NUCLEOTIDE SEQUENCE [LARGE SCALE GENOMIC DNA]</scope>
    <source>
        <strain evidence="3">Lor288</strain>
    </source>
</reference>
<protein>
    <submittedName>
        <fullName evidence="3">Serine carboxypeptidase-like 20</fullName>
    </submittedName>
</protein>
<dbReference type="InterPro" id="IPR001563">
    <property type="entry name" value="Peptidase_S10"/>
</dbReference>
<dbReference type="Pfam" id="PF00450">
    <property type="entry name" value="Peptidase_S10"/>
    <property type="match status" value="1"/>
</dbReference>
<proteinExistence type="inferred from homology"/>
<keyword evidence="4" id="KW-1185">Reference proteome</keyword>
<dbReference type="EMBL" id="JBBWWR010000014">
    <property type="protein sequence ID" value="KAK8953507.1"/>
    <property type="molecule type" value="Genomic_DNA"/>
</dbReference>
<evidence type="ECO:0000313" key="3">
    <source>
        <dbReference type="EMBL" id="KAK8953507.1"/>
    </source>
</evidence>
<dbReference type="Proteomes" id="UP001412067">
    <property type="component" value="Unassembled WGS sequence"/>
</dbReference>
<feature type="compositionally biased region" description="Low complexity" evidence="2">
    <location>
        <begin position="170"/>
        <end position="195"/>
    </location>
</feature>
<gene>
    <name evidence="3" type="primary">SCPL20</name>
    <name evidence="3" type="ORF">KSP40_PGU002819</name>
</gene>
<dbReference type="SUPFAM" id="SSF53474">
    <property type="entry name" value="alpha/beta-Hydrolases"/>
    <property type="match status" value="1"/>
</dbReference>
<evidence type="ECO:0000256" key="2">
    <source>
        <dbReference type="SAM" id="MobiDB-lite"/>
    </source>
</evidence>
<feature type="region of interest" description="Disordered" evidence="2">
    <location>
        <begin position="1"/>
        <end position="23"/>
    </location>
</feature>
<accession>A0ABR2LYQ9</accession>
<feature type="compositionally biased region" description="Basic residues" evidence="2">
    <location>
        <begin position="9"/>
        <end position="23"/>
    </location>
</feature>
<organism evidence="3 4">
    <name type="scientific">Platanthera guangdongensis</name>
    <dbReference type="NCBI Taxonomy" id="2320717"/>
    <lineage>
        <taxon>Eukaryota</taxon>
        <taxon>Viridiplantae</taxon>
        <taxon>Streptophyta</taxon>
        <taxon>Embryophyta</taxon>
        <taxon>Tracheophyta</taxon>
        <taxon>Spermatophyta</taxon>
        <taxon>Magnoliopsida</taxon>
        <taxon>Liliopsida</taxon>
        <taxon>Asparagales</taxon>
        <taxon>Orchidaceae</taxon>
        <taxon>Orchidoideae</taxon>
        <taxon>Orchideae</taxon>
        <taxon>Orchidinae</taxon>
        <taxon>Platanthera</taxon>
    </lineage>
</organism>
<sequence>MGARDGRRSQKVKSRRRGQPRKSRALRYTTMNEVSGEELFYYFVPSERNLSKDPVLFWLTGVPGCSAFSGFAMDMGYDLYGQKGNPVHKASPHKVIIIWSGKIKNQTELNFFDSRMNIRIGSSFLIKPTRIARINHEVSELKKSLECLGQNSELSIRFRAQSEEASGTNELSPRRPLSPFSRSSSSPTPVESLELSSSMAGSFSRGFEKLRNHRLQTPDEGGGGWSSWRGRTALPVHSPIAEMILRALNRSAGP</sequence>
<name>A0ABR2LYQ9_9ASPA</name>
<comment type="similarity">
    <text evidence="1">Belongs to the peptidase S10 family.</text>
</comment>
<evidence type="ECO:0000313" key="4">
    <source>
        <dbReference type="Proteomes" id="UP001412067"/>
    </source>
</evidence>
<feature type="region of interest" description="Disordered" evidence="2">
    <location>
        <begin position="163"/>
        <end position="195"/>
    </location>
</feature>
<evidence type="ECO:0000256" key="1">
    <source>
        <dbReference type="ARBA" id="ARBA00009431"/>
    </source>
</evidence>
<dbReference type="Gene3D" id="3.40.50.1820">
    <property type="entry name" value="alpha/beta hydrolase"/>
    <property type="match status" value="1"/>
</dbReference>
<dbReference type="InterPro" id="IPR029058">
    <property type="entry name" value="AB_hydrolase_fold"/>
</dbReference>